<feature type="transmembrane region" description="Helical" evidence="6">
    <location>
        <begin position="240"/>
        <end position="261"/>
    </location>
</feature>
<evidence type="ECO:0008006" key="9">
    <source>
        <dbReference type="Google" id="ProtNLM"/>
    </source>
</evidence>
<evidence type="ECO:0000256" key="3">
    <source>
        <dbReference type="ARBA" id="ARBA00022989"/>
    </source>
</evidence>
<feature type="transmembrane region" description="Helical" evidence="6">
    <location>
        <begin position="281"/>
        <end position="298"/>
    </location>
</feature>
<dbReference type="Gene3D" id="1.10.3730.20">
    <property type="match status" value="1"/>
</dbReference>
<feature type="transmembrane region" description="Helical" evidence="6">
    <location>
        <begin position="310"/>
        <end position="330"/>
    </location>
</feature>
<sequence>MPGLGDLSPQGTIALEDVLAESPQVGVTVGLISTSVQSLGLTLQRQSHLREDEKEYDERKSAWKRPRWQAGMLMFVASNLIGSTIQITTLPLPVLSTLQASGLVFNTAFATLLLEEPFTRFSAIGTLLTCVGAALIATFGAISEPAHNLQQLVDLLKARSFVIWMTGTLLVALATVLGAHVLQVYSSHKHIIRHWFDQFERPRSSSSAGSPSRSIKRSFTLHLPRPMQLRLSRLRVIRGLMYALISGILSAHSLLMAKSAVELIVRTVVDHINQFNRFESWLILLALLFFALAQLYYLHLGLRLCSTSVLYPFVFCIYNVVAILDGLIYFQQASLLSGLDAGLVALGTVILLAGVLALSWRLDDTTPQEPVASITPSTPLGPGLGTFRSSEDNLDSPPYSSRRGSATDERAPLLSKSKRGRAFDHGFPPEADQRAIWDELDDQDNDVLSSLPKAPAPFLLMRKGRCGSASSQAISTTSERSGEPGGAPAESSRRSSAPQSSMKGSRSASAGQADKDQDGNIGTARRRGHTVHFDDSARPSRFDAGGKNKDNKSDDATNRVKENG</sequence>
<keyword evidence="8" id="KW-1185">Reference proteome</keyword>
<dbReference type="PANTHER" id="PTHR12570">
    <property type="match status" value="1"/>
</dbReference>
<reference evidence="7 8" key="1">
    <citation type="submission" date="2023-08" db="EMBL/GenBank/DDBJ databases">
        <title>Black Yeasts Isolated from many extreme environments.</title>
        <authorList>
            <person name="Coleine C."/>
            <person name="Stajich J.E."/>
            <person name="Selbmann L."/>
        </authorList>
    </citation>
    <scope>NUCLEOTIDE SEQUENCE [LARGE SCALE GENOMIC DNA]</scope>
    <source>
        <strain evidence="7 8">CCFEE 5885</strain>
    </source>
</reference>
<comment type="caution">
    <text evidence="7">The sequence shown here is derived from an EMBL/GenBank/DDBJ whole genome shotgun (WGS) entry which is preliminary data.</text>
</comment>
<gene>
    <name evidence="7" type="ORF">LTR24_008184</name>
</gene>
<feature type="transmembrane region" description="Helical" evidence="6">
    <location>
        <begin position="342"/>
        <end position="360"/>
    </location>
</feature>
<dbReference type="EMBL" id="JAVRRG010000136">
    <property type="protein sequence ID" value="KAK5081485.1"/>
    <property type="molecule type" value="Genomic_DNA"/>
</dbReference>
<feature type="transmembrane region" description="Helical" evidence="6">
    <location>
        <begin position="68"/>
        <end position="88"/>
    </location>
</feature>
<evidence type="ECO:0000256" key="5">
    <source>
        <dbReference type="SAM" id="MobiDB-lite"/>
    </source>
</evidence>
<feature type="region of interest" description="Disordered" evidence="5">
    <location>
        <begin position="368"/>
        <end position="429"/>
    </location>
</feature>
<comment type="subcellular location">
    <subcellularLocation>
        <location evidence="1">Endoplasmic reticulum membrane</location>
        <topology evidence="1">Multi-pass membrane protein</topology>
    </subcellularLocation>
</comment>
<evidence type="ECO:0000256" key="2">
    <source>
        <dbReference type="ARBA" id="ARBA00022692"/>
    </source>
</evidence>
<evidence type="ECO:0000313" key="7">
    <source>
        <dbReference type="EMBL" id="KAK5081485.1"/>
    </source>
</evidence>
<protein>
    <recommendedName>
        <fullName evidence="9">Magnesium transporter NIPA8</fullName>
    </recommendedName>
</protein>
<dbReference type="SUPFAM" id="SSF103481">
    <property type="entry name" value="Multidrug resistance efflux transporter EmrE"/>
    <property type="match status" value="1"/>
</dbReference>
<keyword evidence="4 6" id="KW-0472">Membrane</keyword>
<accession>A0ABR0K0N1</accession>
<name>A0ABR0K0N1_9EURO</name>
<keyword evidence="2 6" id="KW-0812">Transmembrane</keyword>
<feature type="transmembrane region" description="Helical" evidence="6">
    <location>
        <begin position="162"/>
        <end position="185"/>
    </location>
</feature>
<feature type="compositionally biased region" description="Basic and acidic residues" evidence="5">
    <location>
        <begin position="531"/>
        <end position="564"/>
    </location>
</feature>
<dbReference type="Pfam" id="PF05653">
    <property type="entry name" value="Mg_trans_NIPA"/>
    <property type="match status" value="2"/>
</dbReference>
<feature type="compositionally biased region" description="Low complexity" evidence="5">
    <location>
        <begin position="487"/>
        <end position="501"/>
    </location>
</feature>
<dbReference type="InterPro" id="IPR008521">
    <property type="entry name" value="Mg_trans_NIPA"/>
</dbReference>
<dbReference type="Proteomes" id="UP001345013">
    <property type="component" value="Unassembled WGS sequence"/>
</dbReference>
<evidence type="ECO:0000256" key="1">
    <source>
        <dbReference type="ARBA" id="ARBA00004477"/>
    </source>
</evidence>
<proteinExistence type="predicted"/>
<organism evidence="7 8">
    <name type="scientific">Lithohypha guttulata</name>
    <dbReference type="NCBI Taxonomy" id="1690604"/>
    <lineage>
        <taxon>Eukaryota</taxon>
        <taxon>Fungi</taxon>
        <taxon>Dikarya</taxon>
        <taxon>Ascomycota</taxon>
        <taxon>Pezizomycotina</taxon>
        <taxon>Eurotiomycetes</taxon>
        <taxon>Chaetothyriomycetidae</taxon>
        <taxon>Chaetothyriales</taxon>
        <taxon>Trichomeriaceae</taxon>
        <taxon>Lithohypha</taxon>
    </lineage>
</organism>
<feature type="compositionally biased region" description="Polar residues" evidence="5">
    <location>
        <begin position="470"/>
        <end position="479"/>
    </location>
</feature>
<dbReference type="InterPro" id="IPR037185">
    <property type="entry name" value="EmrE-like"/>
</dbReference>
<keyword evidence="3 6" id="KW-1133">Transmembrane helix</keyword>
<dbReference type="PANTHER" id="PTHR12570:SF86">
    <property type="entry name" value="ADR321CP"/>
    <property type="match status" value="1"/>
</dbReference>
<evidence type="ECO:0000256" key="6">
    <source>
        <dbReference type="SAM" id="Phobius"/>
    </source>
</evidence>
<feature type="region of interest" description="Disordered" evidence="5">
    <location>
        <begin position="470"/>
        <end position="564"/>
    </location>
</feature>
<evidence type="ECO:0000256" key="4">
    <source>
        <dbReference type="ARBA" id="ARBA00023136"/>
    </source>
</evidence>
<feature type="transmembrane region" description="Helical" evidence="6">
    <location>
        <begin position="121"/>
        <end position="142"/>
    </location>
</feature>
<evidence type="ECO:0000313" key="8">
    <source>
        <dbReference type="Proteomes" id="UP001345013"/>
    </source>
</evidence>
<feature type="transmembrane region" description="Helical" evidence="6">
    <location>
        <begin position="94"/>
        <end position="114"/>
    </location>
</feature>